<evidence type="ECO:0000313" key="2">
    <source>
        <dbReference type="Proteomes" id="UP000467840"/>
    </source>
</evidence>
<accession>A0A6A6L932</accession>
<dbReference type="PANTHER" id="PTHR15140:SF37">
    <property type="entry name" value="UBIQUITIN-LIKE DOMAIN-CONTAINING PROTEIN"/>
    <property type="match status" value="1"/>
</dbReference>
<sequence length="263" mass="30060">MIQVSQRNPTGIGIKTCRVHDLMRDICILKAKEENFLGFLSTTESTQQKTVRPPPPLHTYRQEYISRNRGSRGRSAFFHFWIGSSSFLEDEDSWQLFEFGATFSLPSIDQVRVRRSHTRISQLGQLTTKSCQVNFVDSALKQDPMCILEKLQHLRFLSLENNVYEGSEMVCSATGFLQLETLTLKSFGLEKWEIEEGAMPCLKSLSLSLGELKMIPEGLRFVTTVRELKLIHMVTCEERVRGVNGVEGVDFHKVRHIPSISFN</sequence>
<dbReference type="AlphaFoldDB" id="A0A6A6L932"/>
<gene>
    <name evidence="1" type="ORF">GH714_036328</name>
</gene>
<proteinExistence type="predicted"/>
<dbReference type="Proteomes" id="UP000467840">
    <property type="component" value="Chromosome 7"/>
</dbReference>
<dbReference type="InterPro" id="IPR032675">
    <property type="entry name" value="LRR_dom_sf"/>
</dbReference>
<evidence type="ECO:0008006" key="3">
    <source>
        <dbReference type="Google" id="ProtNLM"/>
    </source>
</evidence>
<dbReference type="PANTHER" id="PTHR15140">
    <property type="entry name" value="TUBULIN-SPECIFIC CHAPERONE E"/>
    <property type="match status" value="1"/>
</dbReference>
<keyword evidence="2" id="KW-1185">Reference proteome</keyword>
<dbReference type="SUPFAM" id="SSF52058">
    <property type="entry name" value="L domain-like"/>
    <property type="match status" value="1"/>
</dbReference>
<comment type="caution">
    <text evidence="1">The sequence shown here is derived from an EMBL/GenBank/DDBJ whole genome shotgun (WGS) entry which is preliminary data.</text>
</comment>
<organism evidence="1 2">
    <name type="scientific">Hevea brasiliensis</name>
    <name type="common">Para rubber tree</name>
    <name type="synonym">Siphonia brasiliensis</name>
    <dbReference type="NCBI Taxonomy" id="3981"/>
    <lineage>
        <taxon>Eukaryota</taxon>
        <taxon>Viridiplantae</taxon>
        <taxon>Streptophyta</taxon>
        <taxon>Embryophyta</taxon>
        <taxon>Tracheophyta</taxon>
        <taxon>Spermatophyta</taxon>
        <taxon>Magnoliopsida</taxon>
        <taxon>eudicotyledons</taxon>
        <taxon>Gunneridae</taxon>
        <taxon>Pentapetalae</taxon>
        <taxon>rosids</taxon>
        <taxon>fabids</taxon>
        <taxon>Malpighiales</taxon>
        <taxon>Euphorbiaceae</taxon>
        <taxon>Crotonoideae</taxon>
        <taxon>Micrandreae</taxon>
        <taxon>Hevea</taxon>
    </lineage>
</organism>
<dbReference type="EMBL" id="JAAGAX010000013">
    <property type="protein sequence ID" value="KAF2296139.1"/>
    <property type="molecule type" value="Genomic_DNA"/>
</dbReference>
<reference evidence="1 2" key="1">
    <citation type="journal article" date="2020" name="Mol. Plant">
        <title>The Chromosome-Based Rubber Tree Genome Provides New Insights into Spurge Genome Evolution and Rubber Biosynthesis.</title>
        <authorList>
            <person name="Liu J."/>
            <person name="Shi C."/>
            <person name="Shi C.C."/>
            <person name="Li W."/>
            <person name="Zhang Q.J."/>
            <person name="Zhang Y."/>
            <person name="Li K."/>
            <person name="Lu H.F."/>
            <person name="Shi C."/>
            <person name="Zhu S.T."/>
            <person name="Xiao Z.Y."/>
            <person name="Nan H."/>
            <person name="Yue Y."/>
            <person name="Zhu X.G."/>
            <person name="Wu Y."/>
            <person name="Hong X.N."/>
            <person name="Fan G.Y."/>
            <person name="Tong Y."/>
            <person name="Zhang D."/>
            <person name="Mao C.L."/>
            <person name="Liu Y.L."/>
            <person name="Hao S.J."/>
            <person name="Liu W.Q."/>
            <person name="Lv M.Q."/>
            <person name="Zhang H.B."/>
            <person name="Liu Y."/>
            <person name="Hu-Tang G.R."/>
            <person name="Wang J.P."/>
            <person name="Wang J.H."/>
            <person name="Sun Y.H."/>
            <person name="Ni S.B."/>
            <person name="Chen W.B."/>
            <person name="Zhang X.C."/>
            <person name="Jiao Y.N."/>
            <person name="Eichler E.E."/>
            <person name="Li G.H."/>
            <person name="Liu X."/>
            <person name="Gao L.Z."/>
        </authorList>
    </citation>
    <scope>NUCLEOTIDE SEQUENCE [LARGE SCALE GENOMIC DNA]</scope>
    <source>
        <strain evidence="2">cv. GT1</strain>
        <tissue evidence="1">Leaf</tissue>
    </source>
</reference>
<protein>
    <recommendedName>
        <fullName evidence="3">NB-ARC domain-containing protein</fullName>
    </recommendedName>
</protein>
<dbReference type="Gene3D" id="3.80.10.10">
    <property type="entry name" value="Ribonuclease Inhibitor"/>
    <property type="match status" value="1"/>
</dbReference>
<name>A0A6A6L932_HEVBR</name>
<evidence type="ECO:0000313" key="1">
    <source>
        <dbReference type="EMBL" id="KAF2296139.1"/>
    </source>
</evidence>